<proteinExistence type="predicted"/>
<dbReference type="EMBL" id="VAVZ01000019">
    <property type="protein sequence ID" value="TLP97043.1"/>
    <property type="molecule type" value="Genomic_DNA"/>
</dbReference>
<protein>
    <submittedName>
        <fullName evidence="1">Glycosyltransferase family 1 protein</fullName>
    </submittedName>
</protein>
<evidence type="ECO:0000313" key="2">
    <source>
        <dbReference type="Proteomes" id="UP000310458"/>
    </source>
</evidence>
<dbReference type="SUPFAM" id="SSF53756">
    <property type="entry name" value="UDP-Glycosyltransferase/glycogen phosphorylase"/>
    <property type="match status" value="1"/>
</dbReference>
<reference evidence="1 2" key="1">
    <citation type="submission" date="2019-05" db="EMBL/GenBank/DDBJ databases">
        <title>Nesterenkonia sp. GY074 isolated from the Southern Atlantic Ocean.</title>
        <authorList>
            <person name="Zhang G."/>
        </authorList>
    </citation>
    <scope>NUCLEOTIDE SEQUENCE [LARGE SCALE GENOMIC DNA]</scope>
    <source>
        <strain evidence="1 2">GY074</strain>
    </source>
</reference>
<dbReference type="Pfam" id="PF13692">
    <property type="entry name" value="Glyco_trans_1_4"/>
    <property type="match status" value="1"/>
</dbReference>
<keyword evidence="2" id="KW-1185">Reference proteome</keyword>
<keyword evidence="1" id="KW-0808">Transferase</keyword>
<comment type="caution">
    <text evidence="1">The sequence shown here is derived from an EMBL/GenBank/DDBJ whole genome shotgun (WGS) entry which is preliminary data.</text>
</comment>
<dbReference type="RefSeq" id="WP_138253027.1">
    <property type="nucleotide sequence ID" value="NZ_VAVZ01000019.1"/>
</dbReference>
<evidence type="ECO:0000313" key="1">
    <source>
        <dbReference type="EMBL" id="TLP97043.1"/>
    </source>
</evidence>
<organism evidence="1 2">
    <name type="scientific">Nesterenkonia salmonea</name>
    <dbReference type="NCBI Taxonomy" id="1804987"/>
    <lineage>
        <taxon>Bacteria</taxon>
        <taxon>Bacillati</taxon>
        <taxon>Actinomycetota</taxon>
        <taxon>Actinomycetes</taxon>
        <taxon>Micrococcales</taxon>
        <taxon>Micrococcaceae</taxon>
        <taxon>Nesterenkonia</taxon>
    </lineage>
</organism>
<name>A0A5R9BAS1_9MICC</name>
<dbReference type="OrthoDB" id="9790710at2"/>
<dbReference type="PANTHER" id="PTHR12526">
    <property type="entry name" value="GLYCOSYLTRANSFERASE"/>
    <property type="match status" value="1"/>
</dbReference>
<accession>A0A5R9BAS1</accession>
<dbReference type="Proteomes" id="UP000310458">
    <property type="component" value="Unassembled WGS sequence"/>
</dbReference>
<dbReference type="Gene3D" id="3.40.50.2000">
    <property type="entry name" value="Glycogen Phosphorylase B"/>
    <property type="match status" value="1"/>
</dbReference>
<dbReference type="GO" id="GO:0016740">
    <property type="term" value="F:transferase activity"/>
    <property type="evidence" value="ECO:0007669"/>
    <property type="project" value="UniProtKB-KW"/>
</dbReference>
<sequence length="384" mass="42594">MDLIVCSLEPWDDVWRRNQFLVDGLLRQQTVHRVLFVEPTRDPLHQIRTGQKAQLGQGLIPVPGYGGRLHRLELTKWLPRAVGPWAHSLLRRGVRGAVHRLGMKSPVLWINDPGWAHMVHATNWTSLYDITDDWAAAERPPREHQRIVTNDQKLVQRCDAVVVCSPHLAHSKGGVRPIELIRNAVDVARYREPLPRPTDMGDSRSAVYVGTLHEDRLDVDLCLRIGGQLAALNAALVLVGPNALSTENTTLLNHAPGVRLLGTRAHHTIPAYLQHADVLVVPHKVDEFTDSLDPIKLYEYQAAERPIAATPVSGFRELEDTPGVVIQPSDDLPHAVAQFIAEPPAQVGPFQLADWSDRVTAMAAVLNSAAESAEDSAARRRPDQ</sequence>
<gene>
    <name evidence="1" type="ORF">FEF26_08035</name>
</gene>
<dbReference type="AlphaFoldDB" id="A0A5R9BAS1"/>